<keyword evidence="1" id="KW-0614">Plasmid</keyword>
<dbReference type="AlphaFoldDB" id="A0A0H5Q4D4"/>
<dbReference type="EMBL" id="LN853887">
    <property type="protein sequence ID" value="CRY96886.1"/>
    <property type="molecule type" value="Genomic_DNA"/>
</dbReference>
<name>A0A0H5Q4D4_9ZZZZ</name>
<proteinExistence type="predicted"/>
<dbReference type="Pfam" id="PF13711">
    <property type="entry name" value="DUF4160"/>
    <property type="match status" value="1"/>
</dbReference>
<dbReference type="InterPro" id="IPR025427">
    <property type="entry name" value="DUF4160"/>
</dbReference>
<evidence type="ECO:0000313" key="1">
    <source>
        <dbReference type="EMBL" id="CRY96886.1"/>
    </source>
</evidence>
<organism evidence="1">
    <name type="scientific">uncultured prokaryote</name>
    <dbReference type="NCBI Taxonomy" id="198431"/>
    <lineage>
        <taxon>unclassified sequences</taxon>
        <taxon>environmental samples</taxon>
    </lineage>
</organism>
<sequence>MPTVLRLDGLRVVIYPADHRPAHVHVIGAEGEAVFVLNCPDGPPHLRESYGFSRHDELRILKELAAHLPVLCPKWSEIHGDF</sequence>
<geneLocation type="plasmid" evidence="1">
    <name>pRGFK1321</name>
</geneLocation>
<reference evidence="1" key="1">
    <citation type="submission" date="2015-06" db="EMBL/GenBank/DDBJ databases">
        <authorList>
            <person name="Joergensen T."/>
        </authorList>
    </citation>
    <scope>NUCLEOTIDE SEQUENCE</scope>
    <source>
        <plasmid evidence="1">pRGFK1321</plasmid>
    </source>
</reference>
<evidence type="ECO:0008006" key="2">
    <source>
        <dbReference type="Google" id="ProtNLM"/>
    </source>
</evidence>
<reference evidence="1" key="2">
    <citation type="submission" date="2015-07" db="EMBL/GenBank/DDBJ databases">
        <title>Plasmids, circular viruses and viroids from rat gut.</title>
        <authorList>
            <person name="Jorgensen T.J."/>
            <person name="Hansen M.A."/>
            <person name="Xu Z."/>
            <person name="Tabak M.A."/>
            <person name="Sorensen S.J."/>
            <person name="Hansen L.H."/>
        </authorList>
    </citation>
    <scope>NUCLEOTIDE SEQUENCE</scope>
    <source>
        <plasmid evidence="1">pRGFK1321</plasmid>
    </source>
</reference>
<protein>
    <recommendedName>
        <fullName evidence="2">DUF4160 domain-containing protein</fullName>
    </recommendedName>
</protein>
<accession>A0A0H5Q4D4</accession>